<feature type="region of interest" description="Disordered" evidence="1">
    <location>
        <begin position="1"/>
        <end position="44"/>
    </location>
</feature>
<evidence type="ECO:0000256" key="2">
    <source>
        <dbReference type="SAM" id="Phobius"/>
    </source>
</evidence>
<evidence type="ECO:0000313" key="3">
    <source>
        <dbReference type="EMBL" id="GAA1590805.1"/>
    </source>
</evidence>
<proteinExistence type="predicted"/>
<organism evidence="3 4">
    <name type="scientific">Kribbella sancticallisti</name>
    <dbReference type="NCBI Taxonomy" id="460087"/>
    <lineage>
        <taxon>Bacteria</taxon>
        <taxon>Bacillati</taxon>
        <taxon>Actinomycetota</taxon>
        <taxon>Actinomycetes</taxon>
        <taxon>Propionibacteriales</taxon>
        <taxon>Kribbellaceae</taxon>
        <taxon>Kribbella</taxon>
    </lineage>
</organism>
<name>A0ABP4PTB8_9ACTN</name>
<sequence length="171" mass="18300">MGDERVNAADADEEPTRRMPEDLEEMLEQADEEAAEAAEEGRYDAPPLPPPLILAVVGLLAGFVTVGLVWLSERGCDQVRGSPNCGPAGFPLLVLTVIVTVVLAAFTLTRLAMPHPKLVAFLGVGFMLLIVLAFLSDDLLSSWTLLVVPALTAITFLIAHLIAGWLERADA</sequence>
<feature type="compositionally biased region" description="Acidic residues" evidence="1">
    <location>
        <begin position="22"/>
        <end position="38"/>
    </location>
</feature>
<keyword evidence="4" id="KW-1185">Reference proteome</keyword>
<feature type="transmembrane region" description="Helical" evidence="2">
    <location>
        <begin position="118"/>
        <end position="136"/>
    </location>
</feature>
<feature type="transmembrane region" description="Helical" evidence="2">
    <location>
        <begin position="92"/>
        <end position="112"/>
    </location>
</feature>
<keyword evidence="2" id="KW-1133">Transmembrane helix</keyword>
<feature type="transmembrane region" description="Helical" evidence="2">
    <location>
        <begin position="143"/>
        <end position="166"/>
    </location>
</feature>
<comment type="caution">
    <text evidence="3">The sequence shown here is derived from an EMBL/GenBank/DDBJ whole genome shotgun (WGS) entry which is preliminary data.</text>
</comment>
<protein>
    <submittedName>
        <fullName evidence="3">Uncharacterized protein</fullName>
    </submittedName>
</protein>
<dbReference type="RefSeq" id="WP_344218053.1">
    <property type="nucleotide sequence ID" value="NZ_BAAAOS010000037.1"/>
</dbReference>
<evidence type="ECO:0000256" key="1">
    <source>
        <dbReference type="SAM" id="MobiDB-lite"/>
    </source>
</evidence>
<keyword evidence="2" id="KW-0472">Membrane</keyword>
<dbReference type="Proteomes" id="UP001500393">
    <property type="component" value="Unassembled WGS sequence"/>
</dbReference>
<keyword evidence="2" id="KW-0812">Transmembrane</keyword>
<feature type="transmembrane region" description="Helical" evidence="2">
    <location>
        <begin position="52"/>
        <end position="71"/>
    </location>
</feature>
<dbReference type="EMBL" id="BAAAOS010000037">
    <property type="protein sequence ID" value="GAA1590805.1"/>
    <property type="molecule type" value="Genomic_DNA"/>
</dbReference>
<gene>
    <name evidence="3" type="ORF">GCM10009789_50710</name>
</gene>
<evidence type="ECO:0000313" key="4">
    <source>
        <dbReference type="Proteomes" id="UP001500393"/>
    </source>
</evidence>
<accession>A0ABP4PTB8</accession>
<reference evidence="4" key="1">
    <citation type="journal article" date="2019" name="Int. J. Syst. Evol. Microbiol.">
        <title>The Global Catalogue of Microorganisms (GCM) 10K type strain sequencing project: providing services to taxonomists for standard genome sequencing and annotation.</title>
        <authorList>
            <consortium name="The Broad Institute Genomics Platform"/>
            <consortium name="The Broad Institute Genome Sequencing Center for Infectious Disease"/>
            <person name="Wu L."/>
            <person name="Ma J."/>
        </authorList>
    </citation>
    <scope>NUCLEOTIDE SEQUENCE [LARGE SCALE GENOMIC DNA]</scope>
    <source>
        <strain evidence="4">JCM 14969</strain>
    </source>
</reference>